<evidence type="ECO:0000259" key="2">
    <source>
        <dbReference type="Pfam" id="PF00561"/>
    </source>
</evidence>
<dbReference type="PANTHER" id="PTHR42886">
    <property type="entry name" value="RE40534P-RELATED"/>
    <property type="match status" value="1"/>
</dbReference>
<dbReference type="PANTHER" id="PTHR42886:SF53">
    <property type="entry name" value="ALPHA_BETA-HYDROLASES SUPERFAMILY PROTEIN"/>
    <property type="match status" value="1"/>
</dbReference>
<keyword evidence="1" id="KW-0472">Membrane</keyword>
<sequence length="313" mass="33521">MNQYKRRRAMIILWGCIAALALCTAAVLGFLWWKTPEVGDFSIPGTRGEIPATVELPGKLSRGEEIPLAVLCHGFTGNRGGDTHFTQLAADLAEQGIATVRMDFPGCGESTEPYTAYTLSNMAADVDSCIAYMQDTYNVTGPIVLVGHSMGGRLASLYPSMGNYPVDALVLWSPANGTGLQGLDFLNVEDLSQVEAVAAEALANGKAATKWNVEISDVFVQEMQSSDPNAALREAGLPVLLTYAGHETLFLESTVSETIAAVESLPNSQVVLEPFVNGDHNYFGPTGKEDPETPVMDAALREVTVSFLTDILK</sequence>
<dbReference type="Pfam" id="PF00561">
    <property type="entry name" value="Abhydrolase_1"/>
    <property type="match status" value="1"/>
</dbReference>
<dbReference type="EMBL" id="DYVE01000175">
    <property type="protein sequence ID" value="HJG28316.1"/>
    <property type="molecule type" value="Genomic_DNA"/>
</dbReference>
<reference evidence="3" key="1">
    <citation type="journal article" date="2021" name="PeerJ">
        <title>Extensive microbial diversity within the chicken gut microbiome revealed by metagenomics and culture.</title>
        <authorList>
            <person name="Gilroy R."/>
            <person name="Ravi A."/>
            <person name="Getino M."/>
            <person name="Pursley I."/>
            <person name="Horton D.L."/>
            <person name="Alikhan N.F."/>
            <person name="Baker D."/>
            <person name="Gharbi K."/>
            <person name="Hall N."/>
            <person name="Watson M."/>
            <person name="Adriaenssens E.M."/>
            <person name="Foster-Nyarko E."/>
            <person name="Jarju S."/>
            <person name="Secka A."/>
            <person name="Antonio M."/>
            <person name="Oren A."/>
            <person name="Chaudhuri R.R."/>
            <person name="La Ragione R."/>
            <person name="Hildebrand F."/>
            <person name="Pallen M.J."/>
        </authorList>
    </citation>
    <scope>NUCLEOTIDE SEQUENCE</scope>
    <source>
        <strain evidence="3">ChiBcec21-2208</strain>
    </source>
</reference>
<dbReference type="Gene3D" id="3.40.50.1820">
    <property type="entry name" value="alpha/beta hydrolase"/>
    <property type="match status" value="1"/>
</dbReference>
<proteinExistence type="predicted"/>
<reference evidence="3" key="2">
    <citation type="submission" date="2021-09" db="EMBL/GenBank/DDBJ databases">
        <authorList>
            <person name="Gilroy R."/>
        </authorList>
    </citation>
    <scope>NUCLEOTIDE SEQUENCE</scope>
    <source>
        <strain evidence="3">ChiBcec21-2208</strain>
    </source>
</reference>
<protein>
    <submittedName>
        <fullName evidence="3">Alpha/beta hydrolase</fullName>
    </submittedName>
</protein>
<feature type="domain" description="AB hydrolase-1" evidence="2">
    <location>
        <begin position="70"/>
        <end position="174"/>
    </location>
</feature>
<organism evidence="3 4">
    <name type="scientific">Subdoligranulum variabile</name>
    <dbReference type="NCBI Taxonomy" id="214851"/>
    <lineage>
        <taxon>Bacteria</taxon>
        <taxon>Bacillati</taxon>
        <taxon>Bacillota</taxon>
        <taxon>Clostridia</taxon>
        <taxon>Eubacteriales</taxon>
        <taxon>Oscillospiraceae</taxon>
        <taxon>Subdoligranulum</taxon>
    </lineage>
</organism>
<accession>A0A921LN61</accession>
<dbReference type="InterPro" id="IPR029058">
    <property type="entry name" value="AB_hydrolase_fold"/>
</dbReference>
<name>A0A921LN61_9FIRM</name>
<gene>
    <name evidence="3" type="ORF">K8V20_06690</name>
</gene>
<evidence type="ECO:0000313" key="4">
    <source>
        <dbReference type="Proteomes" id="UP000782880"/>
    </source>
</evidence>
<comment type="caution">
    <text evidence="3">The sequence shown here is derived from an EMBL/GenBank/DDBJ whole genome shotgun (WGS) entry which is preliminary data.</text>
</comment>
<dbReference type="AlphaFoldDB" id="A0A921LN61"/>
<evidence type="ECO:0000313" key="3">
    <source>
        <dbReference type="EMBL" id="HJG28316.1"/>
    </source>
</evidence>
<dbReference type="SUPFAM" id="SSF53474">
    <property type="entry name" value="alpha/beta-Hydrolases"/>
    <property type="match status" value="1"/>
</dbReference>
<dbReference type="GO" id="GO:0016787">
    <property type="term" value="F:hydrolase activity"/>
    <property type="evidence" value="ECO:0007669"/>
    <property type="project" value="UniProtKB-KW"/>
</dbReference>
<evidence type="ECO:0000256" key="1">
    <source>
        <dbReference type="SAM" id="Phobius"/>
    </source>
</evidence>
<dbReference type="InterPro" id="IPR000073">
    <property type="entry name" value="AB_hydrolase_1"/>
</dbReference>
<dbReference type="Proteomes" id="UP000782880">
    <property type="component" value="Unassembled WGS sequence"/>
</dbReference>
<keyword evidence="3" id="KW-0378">Hydrolase</keyword>
<keyword evidence="1" id="KW-1133">Transmembrane helix</keyword>
<feature type="transmembrane region" description="Helical" evidence="1">
    <location>
        <begin position="12"/>
        <end position="33"/>
    </location>
</feature>
<keyword evidence="1" id="KW-0812">Transmembrane</keyword>